<dbReference type="PANTHER" id="PTHR31747:SF3">
    <property type="entry name" value="PROTEIN LSD1"/>
    <property type="match status" value="1"/>
</dbReference>
<dbReference type="Pfam" id="PF06943">
    <property type="entry name" value="zf-LSD1"/>
    <property type="match status" value="3"/>
</dbReference>
<dbReference type="OrthoDB" id="5594417at2759"/>
<dbReference type="NCBIfam" id="TIGR01053">
    <property type="entry name" value="LSD1"/>
    <property type="match status" value="3"/>
</dbReference>
<sequence length="188" mass="20462">MQDQLVCHGCRNRLMYRRGATDVCCALCNTINSVHSYNPLGMDMAYIRCGGCQTMLMYTRGDARSVRCSCCQTLNNVSVPNAAPPSNQTAQINNQTAHITCGRCRTTLMYPYGSPSVKCVVCQYITNVNMSNGRVPHAMNRPNETVPPPPTMPSTSTTQTVVVENPMSMDESGKLVSNVVVGVTTAKK</sequence>
<keyword evidence="5" id="KW-1185">Reference proteome</keyword>
<gene>
    <name evidence="4" type="ORF">ANE_LOCUS18370</name>
</gene>
<dbReference type="AlphaFoldDB" id="A0A565C2P0"/>
<protein>
    <recommendedName>
        <fullName evidence="3">Zinc finger LSD1-type domain-containing protein</fullName>
    </recommendedName>
</protein>
<keyword evidence="2" id="KW-0539">Nucleus</keyword>
<organism evidence="4 5">
    <name type="scientific">Arabis nemorensis</name>
    <dbReference type="NCBI Taxonomy" id="586526"/>
    <lineage>
        <taxon>Eukaryota</taxon>
        <taxon>Viridiplantae</taxon>
        <taxon>Streptophyta</taxon>
        <taxon>Embryophyta</taxon>
        <taxon>Tracheophyta</taxon>
        <taxon>Spermatophyta</taxon>
        <taxon>Magnoliopsida</taxon>
        <taxon>eudicotyledons</taxon>
        <taxon>Gunneridae</taxon>
        <taxon>Pentapetalae</taxon>
        <taxon>rosids</taxon>
        <taxon>malvids</taxon>
        <taxon>Brassicales</taxon>
        <taxon>Brassicaceae</taxon>
        <taxon>Arabideae</taxon>
        <taxon>Arabis</taxon>
    </lineage>
</organism>
<dbReference type="Proteomes" id="UP000489600">
    <property type="component" value="Unassembled WGS sequence"/>
</dbReference>
<proteinExistence type="predicted"/>
<dbReference type="GO" id="GO:0005634">
    <property type="term" value="C:nucleus"/>
    <property type="evidence" value="ECO:0007669"/>
    <property type="project" value="UniProtKB-SubCell"/>
</dbReference>
<name>A0A565C2P0_9BRAS</name>
<accession>A0A565C2P0</accession>
<evidence type="ECO:0000313" key="4">
    <source>
        <dbReference type="EMBL" id="VVB07926.1"/>
    </source>
</evidence>
<evidence type="ECO:0000313" key="5">
    <source>
        <dbReference type="Proteomes" id="UP000489600"/>
    </source>
</evidence>
<evidence type="ECO:0000259" key="3">
    <source>
        <dbReference type="Pfam" id="PF06943"/>
    </source>
</evidence>
<comment type="caution">
    <text evidence="4">The sequence shown here is derived from an EMBL/GenBank/DDBJ whole genome shotgun (WGS) entry which is preliminary data.</text>
</comment>
<dbReference type="InterPro" id="IPR040319">
    <property type="entry name" value="LSD1-like"/>
</dbReference>
<dbReference type="EMBL" id="CABITT030000006">
    <property type="protein sequence ID" value="VVB07926.1"/>
    <property type="molecule type" value="Genomic_DNA"/>
</dbReference>
<dbReference type="PANTHER" id="PTHR31747">
    <property type="entry name" value="PROTEIN LSD1"/>
    <property type="match status" value="1"/>
</dbReference>
<evidence type="ECO:0000256" key="1">
    <source>
        <dbReference type="ARBA" id="ARBA00004123"/>
    </source>
</evidence>
<feature type="domain" description="Zinc finger LSD1-type" evidence="3">
    <location>
        <begin position="49"/>
        <end position="73"/>
    </location>
</feature>
<reference evidence="4" key="1">
    <citation type="submission" date="2019-07" db="EMBL/GenBank/DDBJ databases">
        <authorList>
            <person name="Dittberner H."/>
        </authorList>
    </citation>
    <scope>NUCLEOTIDE SEQUENCE [LARGE SCALE GENOMIC DNA]</scope>
</reference>
<comment type="subcellular location">
    <subcellularLocation>
        <location evidence="1">Nucleus</location>
    </subcellularLocation>
</comment>
<feature type="domain" description="Zinc finger LSD1-type" evidence="3">
    <location>
        <begin position="101"/>
        <end position="125"/>
    </location>
</feature>
<evidence type="ECO:0000256" key="2">
    <source>
        <dbReference type="ARBA" id="ARBA00023242"/>
    </source>
</evidence>
<dbReference type="InterPro" id="IPR005735">
    <property type="entry name" value="Znf_LSD1"/>
</dbReference>
<feature type="domain" description="Zinc finger LSD1-type" evidence="3">
    <location>
        <begin position="7"/>
        <end position="31"/>
    </location>
</feature>